<feature type="transmembrane region" description="Helical" evidence="1">
    <location>
        <begin position="61"/>
        <end position="81"/>
    </location>
</feature>
<comment type="caution">
    <text evidence="3">The sequence shown here is derived from an EMBL/GenBank/DDBJ whole genome shotgun (WGS) entry which is preliminary data.</text>
</comment>
<sequence>MIRLAEVPVELGRDEAQRAARAELADPAYQAAQPGWFTRAVTWVADRIADFFAGLGGTPGGVAGLVLVLALVVVLVVVVRLRTGKLARPRRVRGAVVFSGAPRTAVEHRLAAERAQAEGGHAEAVREWFRAVVRELEERGVLDERSGRTAVEAAADAGRQLPGVAAELRAAATVFDDVHYGDRPASAEAVERLAALDASVRERRPVAR</sequence>
<dbReference type="Proteomes" id="UP000635245">
    <property type="component" value="Unassembled WGS sequence"/>
</dbReference>
<name>A0A934QYP3_9PSEU</name>
<protein>
    <submittedName>
        <fullName evidence="3">DUF4129 domain-containing protein</fullName>
    </submittedName>
</protein>
<organism evidence="3 4">
    <name type="scientific">Prauserella cavernicola</name>
    <dbReference type="NCBI Taxonomy" id="2800127"/>
    <lineage>
        <taxon>Bacteria</taxon>
        <taxon>Bacillati</taxon>
        <taxon>Actinomycetota</taxon>
        <taxon>Actinomycetes</taxon>
        <taxon>Pseudonocardiales</taxon>
        <taxon>Pseudonocardiaceae</taxon>
        <taxon>Prauserella</taxon>
    </lineage>
</organism>
<dbReference type="EMBL" id="JAENJH010000012">
    <property type="protein sequence ID" value="MBK1788971.1"/>
    <property type="molecule type" value="Genomic_DNA"/>
</dbReference>
<evidence type="ECO:0000259" key="2">
    <source>
        <dbReference type="Pfam" id="PF13559"/>
    </source>
</evidence>
<reference evidence="3" key="1">
    <citation type="submission" date="2020-12" db="EMBL/GenBank/DDBJ databases">
        <title>Prauserella sp. ASG 168, a novel actinomycete isolated from cave rock.</title>
        <authorList>
            <person name="Suriyachadkun C."/>
        </authorList>
    </citation>
    <scope>NUCLEOTIDE SEQUENCE</scope>
    <source>
        <strain evidence="3">ASG 168</strain>
    </source>
</reference>
<dbReference type="Pfam" id="PF13559">
    <property type="entry name" value="DUF4129"/>
    <property type="match status" value="1"/>
</dbReference>
<keyword evidence="1" id="KW-1133">Transmembrane helix</keyword>
<dbReference type="InterPro" id="IPR025403">
    <property type="entry name" value="TgpA-like_C"/>
</dbReference>
<evidence type="ECO:0000313" key="3">
    <source>
        <dbReference type="EMBL" id="MBK1788971.1"/>
    </source>
</evidence>
<keyword evidence="4" id="KW-1185">Reference proteome</keyword>
<keyword evidence="1" id="KW-0472">Membrane</keyword>
<dbReference type="RefSeq" id="WP_200325404.1">
    <property type="nucleotide sequence ID" value="NZ_JAENJH010000012.1"/>
</dbReference>
<dbReference type="AlphaFoldDB" id="A0A934QYP3"/>
<proteinExistence type="predicted"/>
<keyword evidence="1" id="KW-0812">Transmembrane</keyword>
<evidence type="ECO:0000256" key="1">
    <source>
        <dbReference type="SAM" id="Phobius"/>
    </source>
</evidence>
<evidence type="ECO:0000313" key="4">
    <source>
        <dbReference type="Proteomes" id="UP000635245"/>
    </source>
</evidence>
<accession>A0A934QYP3</accession>
<feature type="domain" description="Protein-glutamine gamma-glutamyltransferase-like C-terminal" evidence="2">
    <location>
        <begin position="129"/>
        <end position="197"/>
    </location>
</feature>
<gene>
    <name evidence="3" type="ORF">JHE00_31965</name>
</gene>